<dbReference type="Pfam" id="PF25872">
    <property type="entry name" value="HTH_77"/>
    <property type="match status" value="1"/>
</dbReference>
<sequence length="513" mass="55551">MPGHDGVNPGQTPLRTAIFHLRERSALVVLDTCEHLPAVASRVARILIEECPGVHVVATSRVPLRTPGELVWPVPPLAVGGRESARPSDAARLFVDRVALVRGDLEFSASMWAEVEHIAQALDGFPLAIELAAARVRMMTLGEIASALDLRILSGGPTRGQARHQTMRRSLDWSCALLSEQEKCLFARLSVFVEGWTAEAVQVVCVDGHLTADQVLDTLTALVEKSLVVRSAPPSGDRYRLLLPMRQYGADLLAAKPVPARPGESTAASTAARHLAYFVRFAEHADVRLWALRPRKHHLFDAEMPNLRAALAEACRRGSTDALRITAALGSHRRTRGSLDEGIEATRRTLAAVPRTPYPVPRTPYPVPRTPYPVPRTAHPARAMTLAVQATLTFWAGDPAAAHAAAIEAIEIADLIGDKRARSHALLRLAKATAITDPQLGQPMLHEAVEPADAGPDTAPRCRAARWSASAPPIEKPHTNISSHLSRSLVNAASTAPYQSDQRVVFKSSQRVP</sequence>
<comment type="caution">
    <text evidence="2">The sequence shown here is derived from an EMBL/GenBank/DDBJ whole genome shotgun (WGS) entry which is preliminary data.</text>
</comment>
<dbReference type="EMBL" id="BIFH01000022">
    <property type="protein sequence ID" value="GCD96848.1"/>
    <property type="molecule type" value="Genomic_DNA"/>
</dbReference>
<name>A0A401YQG4_9ACTN</name>
<dbReference type="PANTHER" id="PTHR47691:SF3">
    <property type="entry name" value="HTH-TYPE TRANSCRIPTIONAL REGULATOR RV0890C-RELATED"/>
    <property type="match status" value="1"/>
</dbReference>
<dbReference type="SUPFAM" id="SSF52540">
    <property type="entry name" value="P-loop containing nucleoside triphosphate hydrolases"/>
    <property type="match status" value="1"/>
</dbReference>
<reference evidence="2 3" key="1">
    <citation type="submission" date="2018-12" db="EMBL/GenBank/DDBJ databases">
        <title>Draft genome sequence of Embleya hyalina NBRC 13850T.</title>
        <authorList>
            <person name="Komaki H."/>
            <person name="Hosoyama A."/>
            <person name="Kimura A."/>
            <person name="Ichikawa N."/>
            <person name="Tamura T."/>
        </authorList>
    </citation>
    <scope>NUCLEOTIDE SEQUENCE [LARGE SCALE GENOMIC DNA]</scope>
    <source>
        <strain evidence="2 3">NBRC 13850</strain>
    </source>
</reference>
<evidence type="ECO:0000313" key="2">
    <source>
        <dbReference type="EMBL" id="GCD96848.1"/>
    </source>
</evidence>
<accession>A0A401YQG4</accession>
<gene>
    <name evidence="2" type="ORF">EHYA_04535</name>
</gene>
<dbReference type="InterPro" id="IPR027417">
    <property type="entry name" value="P-loop_NTPase"/>
</dbReference>
<dbReference type="AlphaFoldDB" id="A0A401YQG4"/>
<evidence type="ECO:0000259" key="1">
    <source>
        <dbReference type="Pfam" id="PF25872"/>
    </source>
</evidence>
<organism evidence="2 3">
    <name type="scientific">Embleya hyalina</name>
    <dbReference type="NCBI Taxonomy" id="516124"/>
    <lineage>
        <taxon>Bacteria</taxon>
        <taxon>Bacillati</taxon>
        <taxon>Actinomycetota</taxon>
        <taxon>Actinomycetes</taxon>
        <taxon>Kitasatosporales</taxon>
        <taxon>Streptomycetaceae</taxon>
        <taxon>Embleya</taxon>
    </lineage>
</organism>
<dbReference type="InterPro" id="IPR058852">
    <property type="entry name" value="HTH_77"/>
</dbReference>
<feature type="domain" description="Winged helix-turn-helix" evidence="1">
    <location>
        <begin position="178"/>
        <end position="254"/>
    </location>
</feature>
<dbReference type="PANTHER" id="PTHR47691">
    <property type="entry name" value="REGULATOR-RELATED"/>
    <property type="match status" value="1"/>
</dbReference>
<protein>
    <submittedName>
        <fullName evidence="2">SARP family transcriptional regulator</fullName>
    </submittedName>
</protein>
<evidence type="ECO:0000313" key="3">
    <source>
        <dbReference type="Proteomes" id="UP000286931"/>
    </source>
</evidence>
<dbReference type="Proteomes" id="UP000286931">
    <property type="component" value="Unassembled WGS sequence"/>
</dbReference>
<keyword evidence="3" id="KW-1185">Reference proteome</keyword>
<proteinExistence type="predicted"/>